<dbReference type="PANTHER" id="PTHR34067:SF20">
    <property type="entry name" value="OS08G0206700 PROTEIN"/>
    <property type="match status" value="1"/>
</dbReference>
<dbReference type="CDD" id="cd00122">
    <property type="entry name" value="MBD"/>
    <property type="match status" value="1"/>
</dbReference>
<feature type="compositionally biased region" description="Low complexity" evidence="6">
    <location>
        <begin position="209"/>
        <end position="218"/>
    </location>
</feature>
<evidence type="ECO:0000256" key="2">
    <source>
        <dbReference type="ARBA" id="ARBA00023015"/>
    </source>
</evidence>
<protein>
    <recommendedName>
        <fullName evidence="7">MBD domain-containing protein</fullName>
    </recommendedName>
</protein>
<accession>A0ABD2ZQH1</accession>
<evidence type="ECO:0000256" key="1">
    <source>
        <dbReference type="ARBA" id="ARBA00004123"/>
    </source>
</evidence>
<proteinExistence type="predicted"/>
<dbReference type="Gene3D" id="3.30.890.10">
    <property type="entry name" value="Methyl-cpg-binding Protein 2, Chain A"/>
    <property type="match status" value="2"/>
</dbReference>
<evidence type="ECO:0000313" key="9">
    <source>
        <dbReference type="Proteomes" id="UP001630127"/>
    </source>
</evidence>
<dbReference type="Pfam" id="PF01429">
    <property type="entry name" value="MBD"/>
    <property type="match status" value="2"/>
</dbReference>
<name>A0ABD2ZQH1_9GENT</name>
<comment type="subcellular location">
    <subcellularLocation>
        <location evidence="1">Nucleus</location>
    </subcellularLocation>
</comment>
<evidence type="ECO:0000256" key="5">
    <source>
        <dbReference type="ARBA" id="ARBA00023242"/>
    </source>
</evidence>
<feature type="region of interest" description="Disordered" evidence="6">
    <location>
        <begin position="460"/>
        <end position="482"/>
    </location>
</feature>
<reference evidence="8 9" key="1">
    <citation type="submission" date="2024-11" db="EMBL/GenBank/DDBJ databases">
        <title>A near-complete genome assembly of Cinchona calisaya.</title>
        <authorList>
            <person name="Lian D.C."/>
            <person name="Zhao X.W."/>
            <person name="Wei L."/>
        </authorList>
    </citation>
    <scope>NUCLEOTIDE SEQUENCE [LARGE SCALE GENOMIC DNA]</scope>
    <source>
        <tissue evidence="8">Nenye</tissue>
    </source>
</reference>
<feature type="region of interest" description="Disordered" evidence="6">
    <location>
        <begin position="134"/>
        <end position="254"/>
    </location>
</feature>
<gene>
    <name evidence="8" type="ORF">ACH5RR_019667</name>
</gene>
<dbReference type="AlphaFoldDB" id="A0ABD2ZQH1"/>
<organism evidence="8 9">
    <name type="scientific">Cinchona calisaya</name>
    <dbReference type="NCBI Taxonomy" id="153742"/>
    <lineage>
        <taxon>Eukaryota</taxon>
        <taxon>Viridiplantae</taxon>
        <taxon>Streptophyta</taxon>
        <taxon>Embryophyta</taxon>
        <taxon>Tracheophyta</taxon>
        <taxon>Spermatophyta</taxon>
        <taxon>Magnoliopsida</taxon>
        <taxon>eudicotyledons</taxon>
        <taxon>Gunneridae</taxon>
        <taxon>Pentapetalae</taxon>
        <taxon>asterids</taxon>
        <taxon>lamiids</taxon>
        <taxon>Gentianales</taxon>
        <taxon>Rubiaceae</taxon>
        <taxon>Cinchonoideae</taxon>
        <taxon>Cinchoneae</taxon>
        <taxon>Cinchona</taxon>
    </lineage>
</organism>
<evidence type="ECO:0000313" key="8">
    <source>
        <dbReference type="EMBL" id="KAL3521518.1"/>
    </source>
</evidence>
<dbReference type="GO" id="GO:0003677">
    <property type="term" value="F:DNA binding"/>
    <property type="evidence" value="ECO:0007669"/>
    <property type="project" value="UniProtKB-KW"/>
</dbReference>
<evidence type="ECO:0000259" key="7">
    <source>
        <dbReference type="PROSITE" id="PS50982"/>
    </source>
</evidence>
<feature type="compositionally biased region" description="Basic and acidic residues" evidence="6">
    <location>
        <begin position="161"/>
        <end position="173"/>
    </location>
</feature>
<keyword evidence="4" id="KW-0804">Transcription</keyword>
<dbReference type="SUPFAM" id="SSF54171">
    <property type="entry name" value="DNA-binding domain"/>
    <property type="match status" value="2"/>
</dbReference>
<dbReference type="InterPro" id="IPR016177">
    <property type="entry name" value="DNA-bd_dom_sf"/>
</dbReference>
<feature type="compositionally biased region" description="Polar residues" evidence="6">
    <location>
        <begin position="147"/>
        <end position="156"/>
    </location>
</feature>
<comment type="caution">
    <text evidence="8">The sequence shown here is derived from an EMBL/GenBank/DDBJ whole genome shotgun (WGS) entry which is preliminary data.</text>
</comment>
<dbReference type="PANTHER" id="PTHR34067">
    <property type="entry name" value="OS04G0193200 PROTEIN"/>
    <property type="match status" value="1"/>
</dbReference>
<evidence type="ECO:0000256" key="4">
    <source>
        <dbReference type="ARBA" id="ARBA00023163"/>
    </source>
</evidence>
<evidence type="ECO:0000256" key="3">
    <source>
        <dbReference type="ARBA" id="ARBA00023125"/>
    </source>
</evidence>
<feature type="domain" description="MBD" evidence="7">
    <location>
        <begin position="1"/>
        <end position="71"/>
    </location>
</feature>
<keyword evidence="2" id="KW-0805">Transcription regulation</keyword>
<sequence>MGHEKSSYDWLPAGWKVQVRVRNSGKKDKCYVDPSNEHKFYSKPEVLRYLKNVLSNPPVCEETQNGSTSRRSAIKSVLKEEVAEGLPAGWIKETRTTQKGNKIRRDSYYIDPVTGHLFRSMKEVLRYLDTGKMGKLASKPNEKSPINLESTDNSLPSFAETEEKRTAESKAEKQFIGNPSPKSDSAAMDNISPSEADKLEEREKKESSSESTSTVTEVPQENLQIGNGSEGTKRKKRKLNDKKGPDLPRRTSKRLAGIEVNLSLESKVHTRVRRAAGRQISGTEVNCADKGDNLAGLEEETERVRSGIKADKNQESLDVLPTRDVTSPEKHAKEGVAECKGDEKPEVPLNLCLEDLWKDPCIEFAIKTLTGEIEIPIRDEIKAATSQGSSSNLADALPGSSVDLPPNDIWSDPCFEFAVKTLTGEIDTNLETILRQPSHNSSDTIGDSGLTMPNAMSAGFSSASVSSRHSNVAETPANKQRL</sequence>
<feature type="compositionally biased region" description="Basic and acidic residues" evidence="6">
    <location>
        <begin position="195"/>
        <end position="208"/>
    </location>
</feature>
<dbReference type="InterPro" id="IPR038945">
    <property type="entry name" value="MBD13-like"/>
</dbReference>
<feature type="region of interest" description="Disordered" evidence="6">
    <location>
        <begin position="434"/>
        <end position="453"/>
    </location>
</feature>
<feature type="compositionally biased region" description="Low complexity" evidence="6">
    <location>
        <begin position="460"/>
        <end position="470"/>
    </location>
</feature>
<dbReference type="PROSITE" id="PS50982">
    <property type="entry name" value="MBD"/>
    <property type="match status" value="2"/>
</dbReference>
<evidence type="ECO:0000256" key="6">
    <source>
        <dbReference type="SAM" id="MobiDB-lite"/>
    </source>
</evidence>
<dbReference type="InterPro" id="IPR001739">
    <property type="entry name" value="Methyl_CpG_DNA-bd"/>
</dbReference>
<dbReference type="Proteomes" id="UP001630127">
    <property type="component" value="Unassembled WGS sequence"/>
</dbReference>
<dbReference type="EMBL" id="JBJUIK010000008">
    <property type="protein sequence ID" value="KAL3521518.1"/>
    <property type="molecule type" value="Genomic_DNA"/>
</dbReference>
<feature type="domain" description="MBD" evidence="7">
    <location>
        <begin position="76"/>
        <end position="153"/>
    </location>
</feature>
<keyword evidence="9" id="KW-1185">Reference proteome</keyword>
<feature type="compositionally biased region" description="Polar residues" evidence="6">
    <location>
        <begin position="434"/>
        <end position="445"/>
    </location>
</feature>
<dbReference type="GO" id="GO:0005634">
    <property type="term" value="C:nucleus"/>
    <property type="evidence" value="ECO:0007669"/>
    <property type="project" value="UniProtKB-SubCell"/>
</dbReference>
<keyword evidence="5" id="KW-0539">Nucleus</keyword>
<keyword evidence="3" id="KW-0238">DNA-binding</keyword>